<evidence type="ECO:0000313" key="2">
    <source>
        <dbReference type="EMBL" id="CAG5135430.1"/>
    </source>
</evidence>
<proteinExistence type="predicted"/>
<feature type="region of interest" description="Disordered" evidence="1">
    <location>
        <begin position="1"/>
        <end position="24"/>
    </location>
</feature>
<dbReference type="Proteomes" id="UP000678393">
    <property type="component" value="Unassembled WGS sequence"/>
</dbReference>
<protein>
    <submittedName>
        <fullName evidence="2">Uncharacterized protein</fullName>
    </submittedName>
</protein>
<reference evidence="2" key="1">
    <citation type="submission" date="2021-04" db="EMBL/GenBank/DDBJ databases">
        <authorList>
            <consortium name="Molecular Ecology Group"/>
        </authorList>
    </citation>
    <scope>NUCLEOTIDE SEQUENCE</scope>
</reference>
<feature type="non-terminal residue" evidence="2">
    <location>
        <position position="1"/>
    </location>
</feature>
<gene>
    <name evidence="2" type="ORF">CUNI_LOCUS20988</name>
</gene>
<keyword evidence="3" id="KW-1185">Reference proteome</keyword>
<organism evidence="2 3">
    <name type="scientific">Candidula unifasciata</name>
    <dbReference type="NCBI Taxonomy" id="100452"/>
    <lineage>
        <taxon>Eukaryota</taxon>
        <taxon>Metazoa</taxon>
        <taxon>Spiralia</taxon>
        <taxon>Lophotrochozoa</taxon>
        <taxon>Mollusca</taxon>
        <taxon>Gastropoda</taxon>
        <taxon>Heterobranchia</taxon>
        <taxon>Euthyneura</taxon>
        <taxon>Panpulmonata</taxon>
        <taxon>Eupulmonata</taxon>
        <taxon>Stylommatophora</taxon>
        <taxon>Helicina</taxon>
        <taxon>Helicoidea</taxon>
        <taxon>Geomitridae</taxon>
        <taxon>Candidula</taxon>
    </lineage>
</organism>
<evidence type="ECO:0000256" key="1">
    <source>
        <dbReference type="SAM" id="MobiDB-lite"/>
    </source>
</evidence>
<evidence type="ECO:0000313" key="3">
    <source>
        <dbReference type="Proteomes" id="UP000678393"/>
    </source>
</evidence>
<dbReference type="EMBL" id="CAJHNH020008279">
    <property type="protein sequence ID" value="CAG5135430.1"/>
    <property type="molecule type" value="Genomic_DNA"/>
</dbReference>
<dbReference type="AlphaFoldDB" id="A0A8S4A4K0"/>
<comment type="caution">
    <text evidence="2">The sequence shown here is derived from an EMBL/GenBank/DDBJ whole genome shotgun (WGS) entry which is preliminary data.</text>
</comment>
<name>A0A8S4A4K0_9EUPU</name>
<feature type="non-terminal residue" evidence="2">
    <location>
        <position position="53"/>
    </location>
</feature>
<sequence>SRRHKHEEDSVLLPDGFISPHTDPWGQVSTSAVCRPACSRHDGVARRTPPQYQ</sequence>
<accession>A0A8S4A4K0</accession>